<dbReference type="EMBL" id="JAUTXT010000026">
    <property type="protein sequence ID" value="KAK3673311.1"/>
    <property type="molecule type" value="Genomic_DNA"/>
</dbReference>
<evidence type="ECO:0000259" key="2">
    <source>
        <dbReference type="PROSITE" id="PS51184"/>
    </source>
</evidence>
<keyword evidence="4" id="KW-1185">Reference proteome</keyword>
<dbReference type="PANTHER" id="PTHR12461:SF101">
    <property type="entry name" value="TRNA WYBUTOSINE-SYNTHESIZING PROTEIN 4"/>
    <property type="match status" value="1"/>
</dbReference>
<name>A0AAE1BZB7_9PEZI</name>
<protein>
    <recommendedName>
        <fullName evidence="2">JmjC domain-containing protein</fullName>
    </recommendedName>
</protein>
<dbReference type="AlphaFoldDB" id="A0AAE1BZB7"/>
<evidence type="ECO:0000313" key="4">
    <source>
        <dbReference type="Proteomes" id="UP001274830"/>
    </source>
</evidence>
<dbReference type="PANTHER" id="PTHR12461">
    <property type="entry name" value="HYPOXIA-INDUCIBLE FACTOR 1 ALPHA INHIBITOR-RELATED"/>
    <property type="match status" value="1"/>
</dbReference>
<dbReference type="InterPro" id="IPR041667">
    <property type="entry name" value="Cupin_8"/>
</dbReference>
<dbReference type="InterPro" id="IPR003347">
    <property type="entry name" value="JmjC_dom"/>
</dbReference>
<proteinExistence type="predicted"/>
<organism evidence="3 4">
    <name type="scientific">Recurvomyces mirabilis</name>
    <dbReference type="NCBI Taxonomy" id="574656"/>
    <lineage>
        <taxon>Eukaryota</taxon>
        <taxon>Fungi</taxon>
        <taxon>Dikarya</taxon>
        <taxon>Ascomycota</taxon>
        <taxon>Pezizomycotina</taxon>
        <taxon>Dothideomycetes</taxon>
        <taxon>Dothideomycetidae</taxon>
        <taxon>Mycosphaerellales</taxon>
        <taxon>Teratosphaeriaceae</taxon>
        <taxon>Recurvomyces</taxon>
    </lineage>
</organism>
<feature type="domain" description="JmjC" evidence="2">
    <location>
        <begin position="284"/>
        <end position="479"/>
    </location>
</feature>
<dbReference type="SUPFAM" id="SSF51197">
    <property type="entry name" value="Clavaminate synthase-like"/>
    <property type="match status" value="1"/>
</dbReference>
<reference evidence="3" key="1">
    <citation type="submission" date="2023-07" db="EMBL/GenBank/DDBJ databases">
        <title>Black Yeasts Isolated from many extreme environments.</title>
        <authorList>
            <person name="Coleine C."/>
            <person name="Stajich J.E."/>
            <person name="Selbmann L."/>
        </authorList>
    </citation>
    <scope>NUCLEOTIDE SEQUENCE</scope>
    <source>
        <strain evidence="3">CCFEE 5485</strain>
    </source>
</reference>
<evidence type="ECO:0000256" key="1">
    <source>
        <dbReference type="SAM" id="MobiDB-lite"/>
    </source>
</evidence>
<dbReference type="Gene3D" id="2.60.120.650">
    <property type="entry name" value="Cupin"/>
    <property type="match status" value="1"/>
</dbReference>
<dbReference type="SMART" id="SM00558">
    <property type="entry name" value="JmjC"/>
    <property type="match status" value="1"/>
</dbReference>
<sequence>MPDGSDMTAASRKRAASTTPPAITNWGSSLSNGEDLTDRIGRILGRIEDDLNASVSDDTILICGLYLLQQVSKDPDHVLTVSRQAIESFHFRDVPSHWRRLYEDASLQKAAALLRRRADGLSATGEGKRQACRVSSLAFRNVGQDDWLQALVAVLDQAIMLTGAPRRKTTFDAIFQCLDSICDDPGKNDMPKQFDVRLPHQLALKKPISLAGKALSLGSFESWMQKERTPLIIADAFDHWPACHRWQDPNYLLSNTLDGRRIVPVEIGESYTSEGWTQRTMTMKDFVLQHLLPERPEAIGYLAQYDLFQQIPTLRADVSVPDYCYTDPPKADCDALKTTGLSTIALVDEPLMHAWLGPKGTKTPLHTDPYHNIFCQVVGYKYVRLYSPSETRRLYPRSVDESGISMENTSSIDVNFLSRRKPETDASKLKLFRETFPLFADADYFEGVLGPGDSLYVPLGWWHYVESLTTSFSVSFWWN</sequence>
<dbReference type="Proteomes" id="UP001274830">
    <property type="component" value="Unassembled WGS sequence"/>
</dbReference>
<gene>
    <name evidence="3" type="ORF">LTR78_006856</name>
</gene>
<accession>A0AAE1BZB7</accession>
<dbReference type="PROSITE" id="PS51184">
    <property type="entry name" value="JMJC"/>
    <property type="match status" value="1"/>
</dbReference>
<dbReference type="Pfam" id="PF13621">
    <property type="entry name" value="Cupin_8"/>
    <property type="match status" value="1"/>
</dbReference>
<comment type="caution">
    <text evidence="3">The sequence shown here is derived from an EMBL/GenBank/DDBJ whole genome shotgun (WGS) entry which is preliminary data.</text>
</comment>
<evidence type="ECO:0000313" key="3">
    <source>
        <dbReference type="EMBL" id="KAK3673311.1"/>
    </source>
</evidence>
<feature type="region of interest" description="Disordered" evidence="1">
    <location>
        <begin position="1"/>
        <end position="28"/>
    </location>
</feature>